<name>A0ACC2LTX1_PERAE</name>
<reference evidence="1 2" key="1">
    <citation type="journal article" date="2022" name="Hortic Res">
        <title>A haplotype resolved chromosomal level avocado genome allows analysis of novel avocado genes.</title>
        <authorList>
            <person name="Nath O."/>
            <person name="Fletcher S.J."/>
            <person name="Hayward A."/>
            <person name="Shaw L.M."/>
            <person name="Masouleh A.K."/>
            <person name="Furtado A."/>
            <person name="Henry R.J."/>
            <person name="Mitter N."/>
        </authorList>
    </citation>
    <scope>NUCLEOTIDE SEQUENCE [LARGE SCALE GENOMIC DNA]</scope>
    <source>
        <strain evidence="2">cv. Hass</strain>
    </source>
</reference>
<proteinExistence type="predicted"/>
<evidence type="ECO:0000313" key="1">
    <source>
        <dbReference type="EMBL" id="KAJ8636817.1"/>
    </source>
</evidence>
<sequence>MADLCGDYEGFANVTELSCSGDGDIGRFATATPHMLTDSGSFKEDGKGSRWQMLIWRSLEMGEFLNLLHGSVPLKVGLNRLENEVGVGNVVRSESCFAGGSSLICEVMWCCCLLLALGFCWLGLLLAFQLQQVLIHFLEEAGYTKDSSLVLADFVKVKSLIFEV</sequence>
<organism evidence="1 2">
    <name type="scientific">Persea americana</name>
    <name type="common">Avocado</name>
    <dbReference type="NCBI Taxonomy" id="3435"/>
    <lineage>
        <taxon>Eukaryota</taxon>
        <taxon>Viridiplantae</taxon>
        <taxon>Streptophyta</taxon>
        <taxon>Embryophyta</taxon>
        <taxon>Tracheophyta</taxon>
        <taxon>Spermatophyta</taxon>
        <taxon>Magnoliopsida</taxon>
        <taxon>Magnoliidae</taxon>
        <taxon>Laurales</taxon>
        <taxon>Lauraceae</taxon>
        <taxon>Persea</taxon>
    </lineage>
</organism>
<evidence type="ECO:0000313" key="2">
    <source>
        <dbReference type="Proteomes" id="UP001234297"/>
    </source>
</evidence>
<protein>
    <submittedName>
        <fullName evidence="1">Uncharacterized protein</fullName>
    </submittedName>
</protein>
<keyword evidence="2" id="KW-1185">Reference proteome</keyword>
<dbReference type="EMBL" id="CM056811">
    <property type="protein sequence ID" value="KAJ8636817.1"/>
    <property type="molecule type" value="Genomic_DNA"/>
</dbReference>
<dbReference type="Proteomes" id="UP001234297">
    <property type="component" value="Chromosome 3"/>
</dbReference>
<accession>A0ACC2LTX1</accession>
<gene>
    <name evidence="1" type="ORF">MRB53_011084</name>
</gene>
<comment type="caution">
    <text evidence="1">The sequence shown here is derived from an EMBL/GenBank/DDBJ whole genome shotgun (WGS) entry which is preliminary data.</text>
</comment>